<accession>A0A0E9WEX2</accession>
<sequence>MLFLSCLRGGKKLIMLKSSIYKYTKFGFFLNYLSFICMSETGVRQRSPWQLSPWLLLLPGRFFSVSGFIGFALEVHKPVSPRLTLQELVKRQLNWPIPASQDIQWL</sequence>
<dbReference type="AlphaFoldDB" id="A0A0E9WEX2"/>
<proteinExistence type="predicted"/>
<name>A0A0E9WEX2_ANGAN</name>
<protein>
    <submittedName>
        <fullName evidence="1">Uncharacterized protein</fullName>
    </submittedName>
</protein>
<reference evidence="1" key="2">
    <citation type="journal article" date="2015" name="Fish Shellfish Immunol.">
        <title>Early steps in the European eel (Anguilla anguilla)-Vibrio vulnificus interaction in the gills: Role of the RtxA13 toxin.</title>
        <authorList>
            <person name="Callol A."/>
            <person name="Pajuelo D."/>
            <person name="Ebbesson L."/>
            <person name="Teles M."/>
            <person name="MacKenzie S."/>
            <person name="Amaro C."/>
        </authorList>
    </citation>
    <scope>NUCLEOTIDE SEQUENCE</scope>
</reference>
<evidence type="ECO:0000313" key="1">
    <source>
        <dbReference type="EMBL" id="JAH88043.1"/>
    </source>
</evidence>
<dbReference type="EMBL" id="GBXM01020534">
    <property type="protein sequence ID" value="JAH88043.1"/>
    <property type="molecule type" value="Transcribed_RNA"/>
</dbReference>
<organism evidence="1">
    <name type="scientific">Anguilla anguilla</name>
    <name type="common">European freshwater eel</name>
    <name type="synonym">Muraena anguilla</name>
    <dbReference type="NCBI Taxonomy" id="7936"/>
    <lineage>
        <taxon>Eukaryota</taxon>
        <taxon>Metazoa</taxon>
        <taxon>Chordata</taxon>
        <taxon>Craniata</taxon>
        <taxon>Vertebrata</taxon>
        <taxon>Euteleostomi</taxon>
        <taxon>Actinopterygii</taxon>
        <taxon>Neopterygii</taxon>
        <taxon>Teleostei</taxon>
        <taxon>Anguilliformes</taxon>
        <taxon>Anguillidae</taxon>
        <taxon>Anguilla</taxon>
    </lineage>
</organism>
<reference evidence="1" key="1">
    <citation type="submission" date="2014-11" db="EMBL/GenBank/DDBJ databases">
        <authorList>
            <person name="Amaro Gonzalez C."/>
        </authorList>
    </citation>
    <scope>NUCLEOTIDE SEQUENCE</scope>
</reference>